<dbReference type="PANTHER" id="PTHR31339:SF9">
    <property type="entry name" value="PLASMIN AND FIBRONECTIN-BINDING PROTEIN A"/>
    <property type="match status" value="1"/>
</dbReference>
<comment type="caution">
    <text evidence="6">The sequence shown here is derived from an EMBL/GenBank/DDBJ whole genome shotgun (WGS) entry which is preliminary data.</text>
</comment>
<dbReference type="Proteomes" id="UP000715441">
    <property type="component" value="Unassembled WGS sequence"/>
</dbReference>
<dbReference type="InterPro" id="IPR011050">
    <property type="entry name" value="Pectin_lyase_fold/virulence"/>
</dbReference>
<accession>A0ABX1JF79</accession>
<organism evidence="6 7">
    <name type="scientific">Amycolatopsis acididurans</name>
    <dbReference type="NCBI Taxonomy" id="2724524"/>
    <lineage>
        <taxon>Bacteria</taxon>
        <taxon>Bacillati</taxon>
        <taxon>Actinomycetota</taxon>
        <taxon>Actinomycetes</taxon>
        <taxon>Pseudonocardiales</taxon>
        <taxon>Pseudonocardiaceae</taxon>
        <taxon>Amycolatopsis</taxon>
    </lineage>
</organism>
<dbReference type="Pfam" id="PF00295">
    <property type="entry name" value="Glyco_hydro_28"/>
    <property type="match status" value="1"/>
</dbReference>
<proteinExistence type="inferred from homology"/>
<evidence type="ECO:0000256" key="3">
    <source>
        <dbReference type="ARBA" id="ARBA00023295"/>
    </source>
</evidence>
<name>A0ABX1JF79_9PSEU</name>
<evidence type="ECO:0000256" key="2">
    <source>
        <dbReference type="ARBA" id="ARBA00022801"/>
    </source>
</evidence>
<keyword evidence="5" id="KW-0732">Signal</keyword>
<dbReference type="RefSeq" id="WP_168519925.1">
    <property type="nucleotide sequence ID" value="NZ_JAAXLS010000028.1"/>
</dbReference>
<evidence type="ECO:0000313" key="6">
    <source>
        <dbReference type="EMBL" id="NKQ56902.1"/>
    </source>
</evidence>
<dbReference type="InterPro" id="IPR051801">
    <property type="entry name" value="GH28_Enzymes"/>
</dbReference>
<dbReference type="SMART" id="SM00710">
    <property type="entry name" value="PbH1"/>
    <property type="match status" value="4"/>
</dbReference>
<comment type="similarity">
    <text evidence="1 4">Belongs to the glycosyl hydrolase 28 family.</text>
</comment>
<keyword evidence="7" id="KW-1185">Reference proteome</keyword>
<dbReference type="InterPro" id="IPR000743">
    <property type="entry name" value="Glyco_hydro_28"/>
</dbReference>
<dbReference type="InterPro" id="IPR006626">
    <property type="entry name" value="PbH1"/>
</dbReference>
<keyword evidence="3 4" id="KW-0326">Glycosidase</keyword>
<feature type="chain" id="PRO_5046050198" evidence="5">
    <location>
        <begin position="28"/>
        <end position="455"/>
    </location>
</feature>
<evidence type="ECO:0000256" key="5">
    <source>
        <dbReference type="SAM" id="SignalP"/>
    </source>
</evidence>
<dbReference type="PANTHER" id="PTHR31339">
    <property type="entry name" value="PECTIN LYASE-RELATED"/>
    <property type="match status" value="1"/>
</dbReference>
<dbReference type="SUPFAM" id="SSF51126">
    <property type="entry name" value="Pectin lyase-like"/>
    <property type="match status" value="1"/>
</dbReference>
<gene>
    <name evidence="6" type="ORF">HFP15_28920</name>
</gene>
<dbReference type="Gene3D" id="2.160.20.10">
    <property type="entry name" value="Single-stranded right-handed beta-helix, Pectin lyase-like"/>
    <property type="match status" value="1"/>
</dbReference>
<sequence>MRQWSRRAALGLGVLGTVPLLAGRAAAAPEVTITDFGAVPGGDCTRAINDAIAARSAAGGGRVIVPGGRWHTGAIRLRSGVELHLEAGATLLFSTDPAAYLPVVLTRWQGVEVYNYSPLIYADGEHDIAIAGQGVLDAQGDNAHWWPWIGSGQYGWQPGMPNQRDDWAALERMGVQGVPVSERVFGDGHYLRPSFVQPFRCRTVLISGVTIRNSPMWTIHPVYCDDVTIRDVRIESVGPNGDGCDPDSCENVRVQRVTFATHDDCIAIKSGRDEDGRRVGIPSRNILVEDCVFLSGGGAVAIGSEMSGGVSDVVARGLRLPFDPALGEASNSFVLSVKSTSTRGGYMRNISVSDVDCSAWTYVPVEVTFQYSGGTGGTNYADVSGIVARDWSVRGPCECPIRIRAVEAAPVHGVDLRDLAFAQAANPPLIQNTTDVTIRDVTVNGAPYQGAMTGK</sequence>
<evidence type="ECO:0000256" key="1">
    <source>
        <dbReference type="ARBA" id="ARBA00008834"/>
    </source>
</evidence>
<evidence type="ECO:0000256" key="4">
    <source>
        <dbReference type="RuleBase" id="RU361169"/>
    </source>
</evidence>
<protein>
    <submittedName>
        <fullName evidence="6">Glycoside hydrolase family 28 protein</fullName>
    </submittedName>
</protein>
<reference evidence="6 7" key="1">
    <citation type="submission" date="2020-04" db="EMBL/GenBank/DDBJ databases">
        <title>Novel species.</title>
        <authorList>
            <person name="Teo W.F.A."/>
            <person name="Lipun K."/>
            <person name="Srisuk N."/>
            <person name="Duangmal K."/>
        </authorList>
    </citation>
    <scope>NUCLEOTIDE SEQUENCE [LARGE SCALE GENOMIC DNA]</scope>
    <source>
        <strain evidence="6 7">K13G38</strain>
    </source>
</reference>
<feature type="signal peptide" evidence="5">
    <location>
        <begin position="1"/>
        <end position="27"/>
    </location>
</feature>
<dbReference type="InterPro" id="IPR012334">
    <property type="entry name" value="Pectin_lyas_fold"/>
</dbReference>
<keyword evidence="2 4" id="KW-0378">Hydrolase</keyword>
<dbReference type="GO" id="GO:0016787">
    <property type="term" value="F:hydrolase activity"/>
    <property type="evidence" value="ECO:0007669"/>
    <property type="project" value="UniProtKB-KW"/>
</dbReference>
<evidence type="ECO:0000313" key="7">
    <source>
        <dbReference type="Proteomes" id="UP000715441"/>
    </source>
</evidence>
<dbReference type="EMBL" id="JAAXLS010000028">
    <property type="protein sequence ID" value="NKQ56902.1"/>
    <property type="molecule type" value="Genomic_DNA"/>
</dbReference>